<gene>
    <name evidence="7" type="primary">petC</name>
    <name evidence="7" type="ORF">NFRAN_0913</name>
</gene>
<keyword evidence="1" id="KW-0001">2Fe-2S</keyword>
<dbReference type="GO" id="GO:0016491">
    <property type="term" value="F:oxidoreductase activity"/>
    <property type="evidence" value="ECO:0007669"/>
    <property type="project" value="UniProtKB-KW"/>
</dbReference>
<evidence type="ECO:0000313" key="7">
    <source>
        <dbReference type="EMBL" id="VFJ13235.1"/>
    </source>
</evidence>
<dbReference type="RefSeq" id="WP_134485643.1">
    <property type="nucleotide sequence ID" value="NZ_LR216287.1"/>
</dbReference>
<dbReference type="InterPro" id="IPR014349">
    <property type="entry name" value="Rieske_Fe-S_prot"/>
</dbReference>
<feature type="domain" description="Rieske" evidence="6">
    <location>
        <begin position="77"/>
        <end position="175"/>
    </location>
</feature>
<keyword evidence="4" id="KW-0411">Iron-sulfur</keyword>
<evidence type="ECO:0000256" key="5">
    <source>
        <dbReference type="ARBA" id="ARBA00023157"/>
    </source>
</evidence>
<dbReference type="KEGG" id="nfn:NFRAN_0913"/>
<dbReference type="InterPro" id="IPR006311">
    <property type="entry name" value="TAT_signal"/>
</dbReference>
<dbReference type="Proteomes" id="UP000294299">
    <property type="component" value="Chromosome NFRAN"/>
</dbReference>
<organism evidence="7 8">
    <name type="scientific">Candidatus Nitrosocosmicus franklandianus</name>
    <dbReference type="NCBI Taxonomy" id="1798806"/>
    <lineage>
        <taxon>Archaea</taxon>
        <taxon>Nitrososphaerota</taxon>
        <taxon>Nitrososphaeria</taxon>
        <taxon>Nitrososphaerales</taxon>
        <taxon>Nitrososphaeraceae</taxon>
        <taxon>Candidatus Nitrosocosmicus</taxon>
    </lineage>
</organism>
<sequence length="204" mass="22773">MSQRQPPKVDGGKISRRDFLKLLAAAGTVMTFTPFVEWGKFLPNPRESSEERAKVVLPDGSQANVNTFKVNHAEAVVYPMSEDPVLNEEAFRTWQFIRLPAELGGEKNDASAFRMYSMVCLHLWCLWKYWPEEGRKRGECPCHGSMYDPLTGEAFAGPAALQAPPSNVLPSLDLEVDDEGNIWIKPPNWTPSGNGVVGYGRFLT</sequence>
<evidence type="ECO:0000313" key="8">
    <source>
        <dbReference type="Proteomes" id="UP000294299"/>
    </source>
</evidence>
<dbReference type="GeneID" id="39420384"/>
<dbReference type="EC" id="1.10.9.1" evidence="7"/>
<name>A0A484IB33_9ARCH</name>
<keyword evidence="7" id="KW-0560">Oxidoreductase</keyword>
<dbReference type="InterPro" id="IPR017941">
    <property type="entry name" value="Rieske_2Fe-2S"/>
</dbReference>
<dbReference type="PROSITE" id="PS51318">
    <property type="entry name" value="TAT"/>
    <property type="match status" value="1"/>
</dbReference>
<protein>
    <submittedName>
        <fullName evidence="7">Cytochrome b6-f complex iron-sulfur subunit</fullName>
        <ecNumber evidence="7">1.10.9.1</ecNumber>
    </submittedName>
</protein>
<dbReference type="AlphaFoldDB" id="A0A484IB33"/>
<dbReference type="Pfam" id="PF00355">
    <property type="entry name" value="Rieske"/>
    <property type="match status" value="1"/>
</dbReference>
<proteinExistence type="predicted"/>
<dbReference type="PANTHER" id="PTHR10134">
    <property type="entry name" value="CYTOCHROME B-C1 COMPLEX SUBUNIT RIESKE, MITOCHONDRIAL"/>
    <property type="match status" value="1"/>
</dbReference>
<reference evidence="7 8" key="1">
    <citation type="submission" date="2019-02" db="EMBL/GenBank/DDBJ databases">
        <authorList>
            <person name="Lehtovirta-Morley E L."/>
        </authorList>
    </citation>
    <scope>NUCLEOTIDE SEQUENCE [LARGE SCALE GENOMIC DNA]</scope>
    <source>
        <strain evidence="7">NFRAN1</strain>
    </source>
</reference>
<evidence type="ECO:0000259" key="6">
    <source>
        <dbReference type="PROSITE" id="PS51296"/>
    </source>
</evidence>
<evidence type="ECO:0000256" key="4">
    <source>
        <dbReference type="ARBA" id="ARBA00023014"/>
    </source>
</evidence>
<dbReference type="InterPro" id="IPR036922">
    <property type="entry name" value="Rieske_2Fe-2S_sf"/>
</dbReference>
<keyword evidence="5" id="KW-1015">Disulfide bond</keyword>
<accession>A0A484IB33</accession>
<evidence type="ECO:0000256" key="3">
    <source>
        <dbReference type="ARBA" id="ARBA00023004"/>
    </source>
</evidence>
<dbReference type="PROSITE" id="PS51296">
    <property type="entry name" value="RIESKE"/>
    <property type="match status" value="1"/>
</dbReference>
<dbReference type="GO" id="GO:0051537">
    <property type="term" value="F:2 iron, 2 sulfur cluster binding"/>
    <property type="evidence" value="ECO:0007669"/>
    <property type="project" value="UniProtKB-KW"/>
</dbReference>
<dbReference type="GO" id="GO:0046872">
    <property type="term" value="F:metal ion binding"/>
    <property type="evidence" value="ECO:0007669"/>
    <property type="project" value="UniProtKB-KW"/>
</dbReference>
<dbReference type="SUPFAM" id="SSF50022">
    <property type="entry name" value="ISP domain"/>
    <property type="match status" value="1"/>
</dbReference>
<keyword evidence="8" id="KW-1185">Reference proteome</keyword>
<keyword evidence="2" id="KW-0479">Metal-binding</keyword>
<evidence type="ECO:0000256" key="2">
    <source>
        <dbReference type="ARBA" id="ARBA00022723"/>
    </source>
</evidence>
<dbReference type="InterPro" id="IPR019546">
    <property type="entry name" value="TAT_signal_bac_arc"/>
</dbReference>
<dbReference type="Pfam" id="PF10518">
    <property type="entry name" value="TAT_signal"/>
    <property type="match status" value="1"/>
</dbReference>
<dbReference type="NCBIfam" id="TIGR01409">
    <property type="entry name" value="TAT_signal_seq"/>
    <property type="match status" value="1"/>
</dbReference>
<dbReference type="Gene3D" id="2.102.10.10">
    <property type="entry name" value="Rieske [2Fe-2S] iron-sulphur domain"/>
    <property type="match status" value="1"/>
</dbReference>
<dbReference type="EMBL" id="LR216287">
    <property type="protein sequence ID" value="VFJ13235.1"/>
    <property type="molecule type" value="Genomic_DNA"/>
</dbReference>
<evidence type="ECO:0000256" key="1">
    <source>
        <dbReference type="ARBA" id="ARBA00022714"/>
    </source>
</evidence>
<keyword evidence="3" id="KW-0408">Iron</keyword>